<gene>
    <name evidence="3" type="ORF">BOX15_Mlig027988g3</name>
</gene>
<feature type="compositionally biased region" description="Basic and acidic residues" evidence="1">
    <location>
        <begin position="894"/>
        <end position="908"/>
    </location>
</feature>
<feature type="compositionally biased region" description="Low complexity" evidence="1">
    <location>
        <begin position="879"/>
        <end position="891"/>
    </location>
</feature>
<dbReference type="Proteomes" id="UP000215902">
    <property type="component" value="Unassembled WGS sequence"/>
</dbReference>
<dbReference type="Pfam" id="PF00595">
    <property type="entry name" value="PDZ"/>
    <property type="match status" value="1"/>
</dbReference>
<feature type="compositionally biased region" description="Basic and acidic residues" evidence="1">
    <location>
        <begin position="542"/>
        <end position="551"/>
    </location>
</feature>
<dbReference type="EMBL" id="NIVC01003605">
    <property type="protein sequence ID" value="PAA50584.1"/>
    <property type="molecule type" value="Genomic_DNA"/>
</dbReference>
<dbReference type="Gene3D" id="2.30.42.10">
    <property type="match status" value="1"/>
</dbReference>
<feature type="compositionally biased region" description="Basic and acidic residues" evidence="1">
    <location>
        <begin position="931"/>
        <end position="942"/>
    </location>
</feature>
<dbReference type="SUPFAM" id="SSF50156">
    <property type="entry name" value="PDZ domain-like"/>
    <property type="match status" value="1"/>
</dbReference>
<feature type="domain" description="PDZ" evidence="2">
    <location>
        <begin position="1159"/>
        <end position="1229"/>
    </location>
</feature>
<feature type="compositionally biased region" description="Low complexity" evidence="1">
    <location>
        <begin position="982"/>
        <end position="1004"/>
    </location>
</feature>
<accession>A0A267DPI2</accession>
<feature type="compositionally biased region" description="Basic and acidic residues" evidence="1">
    <location>
        <begin position="364"/>
        <end position="376"/>
    </location>
</feature>
<feature type="compositionally biased region" description="Basic and acidic residues" evidence="1">
    <location>
        <begin position="642"/>
        <end position="676"/>
    </location>
</feature>
<feature type="compositionally biased region" description="Acidic residues" evidence="1">
    <location>
        <begin position="505"/>
        <end position="515"/>
    </location>
</feature>
<evidence type="ECO:0000259" key="2">
    <source>
        <dbReference type="PROSITE" id="PS50106"/>
    </source>
</evidence>
<reference evidence="3 4" key="1">
    <citation type="submission" date="2017-06" db="EMBL/GenBank/DDBJ databases">
        <title>A platform for efficient transgenesis in Macrostomum lignano, a flatworm model organism for stem cell research.</title>
        <authorList>
            <person name="Berezikov E."/>
        </authorList>
    </citation>
    <scope>NUCLEOTIDE SEQUENCE [LARGE SCALE GENOMIC DNA]</scope>
    <source>
        <strain evidence="3">DV1</strain>
        <tissue evidence="3">Whole organism</tissue>
    </source>
</reference>
<feature type="region of interest" description="Disordered" evidence="1">
    <location>
        <begin position="280"/>
        <end position="393"/>
    </location>
</feature>
<dbReference type="Gene3D" id="1.20.1160.20">
    <property type="match status" value="1"/>
</dbReference>
<evidence type="ECO:0000313" key="4">
    <source>
        <dbReference type="Proteomes" id="UP000215902"/>
    </source>
</evidence>
<dbReference type="SMART" id="SM00228">
    <property type="entry name" value="PDZ"/>
    <property type="match status" value="1"/>
</dbReference>
<dbReference type="PROSITE" id="PS50106">
    <property type="entry name" value="PDZ"/>
    <property type="match status" value="1"/>
</dbReference>
<evidence type="ECO:0000256" key="1">
    <source>
        <dbReference type="SAM" id="MobiDB-lite"/>
    </source>
</evidence>
<feature type="compositionally biased region" description="Polar residues" evidence="1">
    <location>
        <begin position="561"/>
        <end position="570"/>
    </location>
</feature>
<feature type="compositionally biased region" description="Low complexity" evidence="1">
    <location>
        <begin position="303"/>
        <end position="325"/>
    </location>
</feature>
<dbReference type="AlphaFoldDB" id="A0A267DPI2"/>
<evidence type="ECO:0000313" key="3">
    <source>
        <dbReference type="EMBL" id="PAA50584.1"/>
    </source>
</evidence>
<sequence>MSKSPREKHNRSASLRKAAHQLLSREECETFKAALRAFRETTTAGQLISSLEKIIDSPKKLSLLREIALLLPMEQRRDFIRMSRQRFKGSELLLQEENIAQEAASRNRLKSSSSACLPGIAEPSQGPLIRQQLQLQLQQKHQQQPQQRLQRPGGGAATFSGKRLSINQLGLSDSAIGKLERAVGLAEKITLADSAPIRRLKDDSAPRVIKLNSATFQVRYKSQISPITGLSQGDGSVSVVQIAGPSTSSTGALDSSSNSAAAPVKFQSLGFVRQQHPQISVIKEESPTDEANTGSGARGSPAGGKSPAKTASSASASASAAASTAQDPDDELMERIKNQMSRPRPPLAALQDKGFWALNSPRRNLQEQRKQERRLLQESASELMQAHASPSETPQKIVTEAIVAEQPPPQPQPPAQEEIHIMPCHDETNHGICDVILDRPDSEITTGFSTDTDTEAAQPVSAAALAAAAALALSSSAPPTCAFPESSAIDGEATPPAENHRDVAETSEDVETAVEAEEKHEDENNVDEDVVKPSEAVTQQSEKMEKVAKEDSEPDVVGSLSEDSSAQNAHAVQDDNDDRNVDADAEPDVDFHADAAKNAPTVDSDSREASDAEREARHGSADLISRRSVSMVEVASAATARTEPRSGGEDADAHDSQARLRQVREKSSSLQRDTKSARLGNDGCSSPPPPPTMPPTTSAASAAMSAAARAKFSSSPPVADNQLYRMLYGPSTGSGKEEDDQVSVTSSVLESEYLKSRLIQGWPVVSGPVAATASTASATSRVTAGCQTESQLTPEGHADFGLQVSMHSDYSVGSGGGGGGESAGDVFRRLRPVDNREIQCDLGRPLLQDSTTSPAESLNLPGSRRRTPPSPLALSLGKPPQLQQQNQSPSPATEPKEAKTADEPKPNDAEDLDEVLQEAELLYAMDAAEEEASKTERGEDPTRPGQTADSQEMTPAKLPGHTEASQPISIDTGLRQQRIRRSSSSFSNTDDSSMPSASAPTTSAATAAAAASAASGPMPSMQGAAAMSSTAATPQFPHPAALGAAAAIGSAPNSEFPFGYFFPPPPPPPPQMMMSSQTQSRPISPMSRSSQQQQPQVPYSSSYPGNLFFQWMTGQMMMQAAAAQMPYAGFSPADFFNQLYGQHHPQQQQPMPSEPDVRQITLVKAGGTFGLSVTMAKREGDLPAVLVSAVATGSPAYQQGIQPGDELLELEGEKVSNMTLHQLGMAIRNQSKIRLSIRAKHKTDSTA</sequence>
<keyword evidence="4" id="KW-1185">Reference proteome</keyword>
<name>A0A267DPI2_9PLAT</name>
<dbReference type="InterPro" id="IPR001478">
    <property type="entry name" value="PDZ"/>
</dbReference>
<feature type="compositionally biased region" description="Polar residues" evidence="1">
    <location>
        <begin position="944"/>
        <end position="953"/>
    </location>
</feature>
<comment type="caution">
    <text evidence="3">The sequence shown here is derived from an EMBL/GenBank/DDBJ whole genome shotgun (WGS) entry which is preliminary data.</text>
</comment>
<feature type="compositionally biased region" description="Basic and acidic residues" evidence="1">
    <location>
        <begin position="604"/>
        <end position="620"/>
    </location>
</feature>
<feature type="region of interest" description="Disordered" evidence="1">
    <location>
        <begin position="473"/>
        <end position="744"/>
    </location>
</feature>
<feature type="compositionally biased region" description="Low complexity" evidence="1">
    <location>
        <begin position="1079"/>
        <end position="1099"/>
    </location>
</feature>
<protein>
    <recommendedName>
        <fullName evidence="2">PDZ domain-containing protein</fullName>
    </recommendedName>
</protein>
<proteinExistence type="predicted"/>
<feature type="compositionally biased region" description="Low complexity" evidence="1">
    <location>
        <begin position="695"/>
        <end position="717"/>
    </location>
</feature>
<feature type="region of interest" description="Disordered" evidence="1">
    <location>
        <begin position="842"/>
        <end position="1004"/>
    </location>
</feature>
<feature type="compositionally biased region" description="Pro residues" evidence="1">
    <location>
        <begin position="1062"/>
        <end position="1071"/>
    </location>
</feature>
<feature type="region of interest" description="Disordered" evidence="1">
    <location>
        <begin position="1059"/>
        <end position="1099"/>
    </location>
</feature>
<organism evidence="3 4">
    <name type="scientific">Macrostomum lignano</name>
    <dbReference type="NCBI Taxonomy" id="282301"/>
    <lineage>
        <taxon>Eukaryota</taxon>
        <taxon>Metazoa</taxon>
        <taxon>Spiralia</taxon>
        <taxon>Lophotrochozoa</taxon>
        <taxon>Platyhelminthes</taxon>
        <taxon>Rhabditophora</taxon>
        <taxon>Macrostomorpha</taxon>
        <taxon>Macrostomida</taxon>
        <taxon>Macrostomidae</taxon>
        <taxon>Macrostomum</taxon>
    </lineage>
</organism>
<dbReference type="InterPro" id="IPR036034">
    <property type="entry name" value="PDZ_sf"/>
</dbReference>